<feature type="compositionally biased region" description="Basic and acidic residues" evidence="1">
    <location>
        <begin position="90"/>
        <end position="111"/>
    </location>
</feature>
<feature type="compositionally biased region" description="Low complexity" evidence="1">
    <location>
        <begin position="27"/>
        <end position="36"/>
    </location>
</feature>
<accession>A0A511DHF1</accession>
<dbReference type="OrthoDB" id="4377479at2"/>
<keyword evidence="3" id="KW-1185">Reference proteome</keyword>
<evidence type="ECO:0000313" key="3">
    <source>
        <dbReference type="Proteomes" id="UP000321685"/>
    </source>
</evidence>
<dbReference type="AlphaFoldDB" id="A0A511DHF1"/>
<dbReference type="RefSeq" id="WP_147107975.1">
    <property type="nucleotide sequence ID" value="NZ_BJVJ01000026.1"/>
</dbReference>
<dbReference type="EMBL" id="BJVJ01000026">
    <property type="protein sequence ID" value="GEL23937.1"/>
    <property type="molecule type" value="Genomic_DNA"/>
</dbReference>
<protein>
    <submittedName>
        <fullName evidence="2">Uncharacterized protein</fullName>
    </submittedName>
</protein>
<sequence>MSNDPNRDEQPADTVDAEIVESPAPPAGTAAAITPAVPDPGIENASGYTDRGVPTLDHVRDKIEGRWATSLGAAELAGETEAGRSVAEQEAEREKKAKEKLDEIRRSLGGA</sequence>
<dbReference type="Proteomes" id="UP000321685">
    <property type="component" value="Unassembled WGS sequence"/>
</dbReference>
<name>A0A511DHF1_9PSEU</name>
<proteinExistence type="predicted"/>
<gene>
    <name evidence="2" type="ORF">PSU4_28910</name>
</gene>
<comment type="caution">
    <text evidence="2">The sequence shown here is derived from an EMBL/GenBank/DDBJ whole genome shotgun (WGS) entry which is preliminary data.</text>
</comment>
<reference evidence="2 3" key="1">
    <citation type="submission" date="2019-07" db="EMBL/GenBank/DDBJ databases">
        <title>Whole genome shotgun sequence of Pseudonocardia sulfidoxydans NBRC 16205.</title>
        <authorList>
            <person name="Hosoyama A."/>
            <person name="Uohara A."/>
            <person name="Ohji S."/>
            <person name="Ichikawa N."/>
        </authorList>
    </citation>
    <scope>NUCLEOTIDE SEQUENCE [LARGE SCALE GENOMIC DNA]</scope>
    <source>
        <strain evidence="2 3">NBRC 16205</strain>
    </source>
</reference>
<evidence type="ECO:0000313" key="2">
    <source>
        <dbReference type="EMBL" id="GEL23937.1"/>
    </source>
</evidence>
<feature type="region of interest" description="Disordered" evidence="1">
    <location>
        <begin position="77"/>
        <end position="111"/>
    </location>
</feature>
<evidence type="ECO:0000256" key="1">
    <source>
        <dbReference type="SAM" id="MobiDB-lite"/>
    </source>
</evidence>
<organism evidence="2 3">
    <name type="scientific">Pseudonocardia sulfidoxydans NBRC 16205</name>
    <dbReference type="NCBI Taxonomy" id="1223511"/>
    <lineage>
        <taxon>Bacteria</taxon>
        <taxon>Bacillati</taxon>
        <taxon>Actinomycetota</taxon>
        <taxon>Actinomycetes</taxon>
        <taxon>Pseudonocardiales</taxon>
        <taxon>Pseudonocardiaceae</taxon>
        <taxon>Pseudonocardia</taxon>
    </lineage>
</organism>
<feature type="compositionally biased region" description="Basic and acidic residues" evidence="1">
    <location>
        <begin position="1"/>
        <end position="10"/>
    </location>
</feature>
<feature type="region of interest" description="Disordered" evidence="1">
    <location>
        <begin position="1"/>
        <end position="53"/>
    </location>
</feature>